<dbReference type="Gene3D" id="4.10.240.10">
    <property type="entry name" value="Zn(2)-C6 fungal-type DNA-binding domain"/>
    <property type="match status" value="1"/>
</dbReference>
<dbReference type="Pfam" id="PF00172">
    <property type="entry name" value="Zn_clus"/>
    <property type="match status" value="1"/>
</dbReference>
<evidence type="ECO:0000256" key="4">
    <source>
        <dbReference type="ARBA" id="ARBA00023242"/>
    </source>
</evidence>
<dbReference type="SMART" id="SM00066">
    <property type="entry name" value="GAL4"/>
    <property type="match status" value="1"/>
</dbReference>
<accession>A0A1E3NMV1</accession>
<dbReference type="GO" id="GO:0000981">
    <property type="term" value="F:DNA-binding transcription factor activity, RNA polymerase II-specific"/>
    <property type="evidence" value="ECO:0007669"/>
    <property type="project" value="InterPro"/>
</dbReference>
<keyword evidence="3" id="KW-0804">Transcription</keyword>
<feature type="domain" description="Zn(2)-C6 fungal-type" evidence="6">
    <location>
        <begin position="18"/>
        <end position="48"/>
    </location>
</feature>
<name>A0A1E3NMV1_9ASCO</name>
<dbReference type="GO" id="GO:0003677">
    <property type="term" value="F:DNA binding"/>
    <property type="evidence" value="ECO:0007669"/>
    <property type="project" value="UniProtKB-KW"/>
</dbReference>
<protein>
    <recommendedName>
        <fullName evidence="6">Zn(2)-C6 fungal-type domain-containing protein</fullName>
    </recommendedName>
</protein>
<keyword evidence="4" id="KW-0539">Nucleus</keyword>
<organism evidence="7 8">
    <name type="scientific">Pichia membranifaciens NRRL Y-2026</name>
    <dbReference type="NCBI Taxonomy" id="763406"/>
    <lineage>
        <taxon>Eukaryota</taxon>
        <taxon>Fungi</taxon>
        <taxon>Dikarya</taxon>
        <taxon>Ascomycota</taxon>
        <taxon>Saccharomycotina</taxon>
        <taxon>Pichiomycetes</taxon>
        <taxon>Pichiales</taxon>
        <taxon>Pichiaceae</taxon>
        <taxon>Pichia</taxon>
    </lineage>
</organism>
<dbReference type="InterPro" id="IPR050675">
    <property type="entry name" value="OAF3"/>
</dbReference>
<keyword evidence="2" id="KW-0238">DNA-binding</keyword>
<evidence type="ECO:0000313" key="8">
    <source>
        <dbReference type="Proteomes" id="UP000094455"/>
    </source>
</evidence>
<dbReference type="SUPFAM" id="SSF57701">
    <property type="entry name" value="Zn2/Cys6 DNA-binding domain"/>
    <property type="match status" value="1"/>
</dbReference>
<dbReference type="AlphaFoldDB" id="A0A1E3NMV1"/>
<dbReference type="PRINTS" id="PR00755">
    <property type="entry name" value="AFLATOXINBRP"/>
</dbReference>
<evidence type="ECO:0000259" key="6">
    <source>
        <dbReference type="PROSITE" id="PS50048"/>
    </source>
</evidence>
<dbReference type="STRING" id="763406.A0A1E3NMV1"/>
<sequence length="139" mass="15755">MPGEIEKPVFRKGRSRLGCTNCKKSKVKCDEVHPSCKRCLKRGTHCSYPFQVSFEKIMGMPQDEKMKSKKYGKITTLQTLPYQPDESSSNEKNNTNGYSKPAAASEFLRSLIKKNEQDRSKVDSIDDFAKVVQVKSKKG</sequence>
<dbReference type="PROSITE" id="PS00463">
    <property type="entry name" value="ZN2_CY6_FUNGAL_1"/>
    <property type="match status" value="1"/>
</dbReference>
<dbReference type="OrthoDB" id="3985954at2759"/>
<reference evidence="7 8" key="1">
    <citation type="journal article" date="2016" name="Proc. Natl. Acad. Sci. U.S.A.">
        <title>Comparative genomics of biotechnologically important yeasts.</title>
        <authorList>
            <person name="Riley R."/>
            <person name="Haridas S."/>
            <person name="Wolfe K.H."/>
            <person name="Lopes M.R."/>
            <person name="Hittinger C.T."/>
            <person name="Goeker M."/>
            <person name="Salamov A.A."/>
            <person name="Wisecaver J.H."/>
            <person name="Long T.M."/>
            <person name="Calvey C.H."/>
            <person name="Aerts A.L."/>
            <person name="Barry K.W."/>
            <person name="Choi C."/>
            <person name="Clum A."/>
            <person name="Coughlan A.Y."/>
            <person name="Deshpande S."/>
            <person name="Douglass A.P."/>
            <person name="Hanson S.J."/>
            <person name="Klenk H.-P."/>
            <person name="LaButti K.M."/>
            <person name="Lapidus A."/>
            <person name="Lindquist E.A."/>
            <person name="Lipzen A.M."/>
            <person name="Meier-Kolthoff J.P."/>
            <person name="Ohm R.A."/>
            <person name="Otillar R.P."/>
            <person name="Pangilinan J.L."/>
            <person name="Peng Y."/>
            <person name="Rokas A."/>
            <person name="Rosa C.A."/>
            <person name="Scheuner C."/>
            <person name="Sibirny A.A."/>
            <person name="Slot J.C."/>
            <person name="Stielow J.B."/>
            <person name="Sun H."/>
            <person name="Kurtzman C.P."/>
            <person name="Blackwell M."/>
            <person name="Grigoriev I.V."/>
            <person name="Jeffries T.W."/>
        </authorList>
    </citation>
    <scope>NUCLEOTIDE SEQUENCE [LARGE SCALE GENOMIC DNA]</scope>
    <source>
        <strain evidence="7 8">NRRL Y-2026</strain>
    </source>
</reference>
<keyword evidence="8" id="KW-1185">Reference proteome</keyword>
<dbReference type="CDD" id="cd00067">
    <property type="entry name" value="GAL4"/>
    <property type="match status" value="1"/>
</dbReference>
<dbReference type="GO" id="GO:0008270">
    <property type="term" value="F:zinc ion binding"/>
    <property type="evidence" value="ECO:0007669"/>
    <property type="project" value="InterPro"/>
</dbReference>
<dbReference type="RefSeq" id="XP_019017836.1">
    <property type="nucleotide sequence ID" value="XM_019163504.1"/>
</dbReference>
<dbReference type="InterPro" id="IPR001138">
    <property type="entry name" value="Zn2Cys6_DnaBD"/>
</dbReference>
<dbReference type="PROSITE" id="PS50048">
    <property type="entry name" value="ZN2_CY6_FUNGAL_2"/>
    <property type="match status" value="1"/>
</dbReference>
<evidence type="ECO:0000256" key="5">
    <source>
        <dbReference type="SAM" id="MobiDB-lite"/>
    </source>
</evidence>
<feature type="region of interest" description="Disordered" evidence="5">
    <location>
        <begin position="77"/>
        <end position="100"/>
    </location>
</feature>
<evidence type="ECO:0000256" key="1">
    <source>
        <dbReference type="ARBA" id="ARBA00023015"/>
    </source>
</evidence>
<feature type="compositionally biased region" description="Polar residues" evidence="5">
    <location>
        <begin position="77"/>
        <end position="98"/>
    </location>
</feature>
<dbReference type="EMBL" id="KV454003">
    <property type="protein sequence ID" value="ODQ46723.1"/>
    <property type="molecule type" value="Genomic_DNA"/>
</dbReference>
<evidence type="ECO:0000313" key="7">
    <source>
        <dbReference type="EMBL" id="ODQ46723.1"/>
    </source>
</evidence>
<dbReference type="PANTHER" id="PTHR31069">
    <property type="entry name" value="OLEATE-ACTIVATED TRANSCRIPTION FACTOR 1-RELATED"/>
    <property type="match status" value="1"/>
</dbReference>
<keyword evidence="1" id="KW-0805">Transcription regulation</keyword>
<evidence type="ECO:0000256" key="2">
    <source>
        <dbReference type="ARBA" id="ARBA00023125"/>
    </source>
</evidence>
<dbReference type="PANTHER" id="PTHR31069:SF32">
    <property type="entry name" value="ARGININE METABOLISM REGULATION PROTEIN II"/>
    <property type="match status" value="1"/>
</dbReference>
<proteinExistence type="predicted"/>
<evidence type="ECO:0000256" key="3">
    <source>
        <dbReference type="ARBA" id="ARBA00023163"/>
    </source>
</evidence>
<dbReference type="InterPro" id="IPR036864">
    <property type="entry name" value="Zn2-C6_fun-type_DNA-bd_sf"/>
</dbReference>
<gene>
    <name evidence="7" type="ORF">PICMEDRAFT_68130</name>
</gene>
<dbReference type="GeneID" id="30180191"/>
<dbReference type="Proteomes" id="UP000094455">
    <property type="component" value="Unassembled WGS sequence"/>
</dbReference>